<dbReference type="InterPro" id="IPR011993">
    <property type="entry name" value="PH-like_dom_sf"/>
</dbReference>
<accession>A0ABP0ALE2</accession>
<feature type="compositionally biased region" description="Low complexity" evidence="2">
    <location>
        <begin position="386"/>
        <end position="397"/>
    </location>
</feature>
<organism evidence="4 5">
    <name type="scientific">Pipistrellus nathusii</name>
    <name type="common">Nathusius' pipistrelle</name>
    <dbReference type="NCBI Taxonomy" id="59473"/>
    <lineage>
        <taxon>Eukaryota</taxon>
        <taxon>Metazoa</taxon>
        <taxon>Chordata</taxon>
        <taxon>Craniata</taxon>
        <taxon>Vertebrata</taxon>
        <taxon>Euteleostomi</taxon>
        <taxon>Mammalia</taxon>
        <taxon>Eutheria</taxon>
        <taxon>Laurasiatheria</taxon>
        <taxon>Chiroptera</taxon>
        <taxon>Yangochiroptera</taxon>
        <taxon>Vespertilionidae</taxon>
        <taxon>Pipistrellus</taxon>
    </lineage>
</organism>
<evidence type="ECO:0000313" key="5">
    <source>
        <dbReference type="Proteomes" id="UP001314169"/>
    </source>
</evidence>
<dbReference type="Gene3D" id="2.30.29.30">
    <property type="entry name" value="Pleckstrin-homology domain (PH domain)/Phosphotyrosine-binding domain (PTB)"/>
    <property type="match status" value="1"/>
</dbReference>
<dbReference type="EMBL" id="OY882866">
    <property type="protein sequence ID" value="CAK6449726.1"/>
    <property type="molecule type" value="Genomic_DNA"/>
</dbReference>
<dbReference type="InterPro" id="IPR000299">
    <property type="entry name" value="FERM_domain"/>
</dbReference>
<feature type="region of interest" description="Disordered" evidence="2">
    <location>
        <begin position="1"/>
        <end position="22"/>
    </location>
</feature>
<sequence>MDGPEGSAGQPGPAERSHRSSVSSVGARAADVLVYLADDTVVPLAVESLPSLSAHELHRAIREVLQLPDIALEIFALWLVSPLLEVQLKPKHQPYKLGRQWPELLLRFTDAPDDDVATDEPSLQFRRNVFFPKRRELQIHDEEVLRLLYEEAKGNVLAARYPCDAEDCEALGALVCRLQLGPFQPGQPTACAVREKLASFLPAHLCKRGHGLFAALRGRGAKAGTSEQGLLSAYRRVKEGSGDSEREASLRTHFQAYLAKCHELPYYGCAFFHGEVDKPAQSFLHRGGRKPVTVAISLEGVHVIDNREKHVLLGLRFQELSWDHTSPEEEESVLWLEFDGNNEGTPVNKLLKIYSKQAELMSSLIEYCIELSQASEPAAPQEGAYGPSSTPGSSLPPAQRPQLRRQGSVVSSRIQHLSTIDYVEEGEQIRPVKPKRTTSFFSRQLSLGQGSYTVVQPGERPDQS</sequence>
<dbReference type="SMART" id="SM00295">
    <property type="entry name" value="B41"/>
    <property type="match status" value="1"/>
</dbReference>
<dbReference type="Gene3D" id="1.20.80.10">
    <property type="match status" value="1"/>
</dbReference>
<dbReference type="Pfam" id="PF00373">
    <property type="entry name" value="FERM_M"/>
    <property type="match status" value="1"/>
</dbReference>
<dbReference type="InterPro" id="IPR057096">
    <property type="entry name" value="KRIT1_FRMD8_FERM_C"/>
</dbReference>
<dbReference type="InterPro" id="IPR035963">
    <property type="entry name" value="FERM_2"/>
</dbReference>
<dbReference type="InterPro" id="IPR051594">
    <property type="entry name" value="KRIT1/FRMD8"/>
</dbReference>
<feature type="region of interest" description="Disordered" evidence="2">
    <location>
        <begin position="378"/>
        <end position="412"/>
    </location>
</feature>
<dbReference type="CDD" id="cd14473">
    <property type="entry name" value="FERM_B-lobe"/>
    <property type="match status" value="1"/>
</dbReference>
<reference evidence="4" key="1">
    <citation type="submission" date="2023-12" db="EMBL/GenBank/DDBJ databases">
        <authorList>
            <person name="Brown T."/>
        </authorList>
    </citation>
    <scope>NUCLEOTIDE SEQUENCE</scope>
</reference>
<dbReference type="PANTHER" id="PTHR13283">
    <property type="entry name" value="KREV INTERACTION TRAPPED 1-RELATED"/>
    <property type="match status" value="1"/>
</dbReference>
<evidence type="ECO:0000259" key="3">
    <source>
        <dbReference type="PROSITE" id="PS50057"/>
    </source>
</evidence>
<dbReference type="InterPro" id="IPR014352">
    <property type="entry name" value="FERM/acyl-CoA-bd_prot_sf"/>
</dbReference>
<dbReference type="InterPro" id="IPR019748">
    <property type="entry name" value="FERM_central"/>
</dbReference>
<evidence type="ECO:0000256" key="2">
    <source>
        <dbReference type="SAM" id="MobiDB-lite"/>
    </source>
</evidence>
<dbReference type="InterPro" id="IPR019749">
    <property type="entry name" value="Band_41_domain"/>
</dbReference>
<dbReference type="PROSITE" id="PS50057">
    <property type="entry name" value="FERM_3"/>
    <property type="match status" value="1"/>
</dbReference>
<gene>
    <name evidence="4" type="ORF">MPIPNATIZW_LOCUS18032</name>
</gene>
<keyword evidence="5" id="KW-1185">Reference proteome</keyword>
<dbReference type="SUPFAM" id="SSF47031">
    <property type="entry name" value="Second domain of FERM"/>
    <property type="match status" value="1"/>
</dbReference>
<dbReference type="Proteomes" id="UP001314169">
    <property type="component" value="Chromosome 9"/>
</dbReference>
<dbReference type="PANTHER" id="PTHR13283:SF10">
    <property type="entry name" value="FERM DOMAIN-CONTAINING PROTEIN 8"/>
    <property type="match status" value="1"/>
</dbReference>
<name>A0ABP0ALE2_PIPNA</name>
<evidence type="ECO:0000313" key="4">
    <source>
        <dbReference type="EMBL" id="CAK6449726.1"/>
    </source>
</evidence>
<evidence type="ECO:0000256" key="1">
    <source>
        <dbReference type="ARBA" id="ARBA00039547"/>
    </source>
</evidence>
<feature type="domain" description="FERM" evidence="3">
    <location>
        <begin position="30"/>
        <end position="376"/>
    </location>
</feature>
<protein>
    <recommendedName>
        <fullName evidence="1">FERM domain-containing protein 8</fullName>
    </recommendedName>
</protein>
<proteinExistence type="predicted"/>
<dbReference type="Gene3D" id="3.10.20.90">
    <property type="entry name" value="Phosphatidylinositol 3-kinase Catalytic Subunit, Chain A, domain 1"/>
    <property type="match status" value="1"/>
</dbReference>
<dbReference type="Pfam" id="PF24522">
    <property type="entry name" value="KRIT1_FRMD8_FERM_C"/>
    <property type="match status" value="1"/>
</dbReference>